<dbReference type="Gene3D" id="1.10.405.10">
    <property type="entry name" value="Guanine Nucleotide Dissociation Inhibitor, domain 1"/>
    <property type="match status" value="1"/>
</dbReference>
<dbReference type="Gene3D" id="3.50.50.60">
    <property type="entry name" value="FAD/NAD(P)-binding domain"/>
    <property type="match status" value="1"/>
</dbReference>
<comment type="caution">
    <text evidence="6">The sequence shown here is derived from an EMBL/GenBank/DDBJ whole genome shotgun (WGS) entry which is preliminary data.</text>
</comment>
<protein>
    <submittedName>
        <fullName evidence="6">FAD-dependent oxidoreductase</fullName>
    </submittedName>
</protein>
<keyword evidence="3" id="KW-0560">Oxidoreductase</keyword>
<comment type="similarity">
    <text evidence="2">Belongs to the flavin monoamine oxidase family.</text>
</comment>
<feature type="domain" description="Amine oxidase" evidence="5">
    <location>
        <begin position="63"/>
        <end position="468"/>
    </location>
</feature>
<dbReference type="Gene3D" id="3.90.660.10">
    <property type="match status" value="1"/>
</dbReference>
<evidence type="ECO:0000256" key="1">
    <source>
        <dbReference type="ARBA" id="ARBA00001974"/>
    </source>
</evidence>
<evidence type="ECO:0000259" key="5">
    <source>
        <dbReference type="Pfam" id="PF01593"/>
    </source>
</evidence>
<dbReference type="InterPro" id="IPR001613">
    <property type="entry name" value="Flavin_amine_oxidase"/>
</dbReference>
<sequence length="474" mass="50213">MTENGDSTTPRAHGRVTRRTVLKAAGATALAAGAVATTGSSATAADGKPYDAIVVGAGYAGGTVARELGARGMKVLVLEARGRIGGRIEPGTLAGQHIELGGGWFGPGQDLVARELKRYSLTTTEDVHATRMVMPGPNGYASHSPQEAGARLNSLFADFYAGSEQYFERPYDPLHRKDLLASVDRLSLADRIAQLQLTGLDHDWVSGATSVFAGGNRTGSLTGLAQWYQLAGGTYDKFLSVMSELPEGGMISILERMLRESGATVSLNSPVTAIRERGGLTHVEVRGGRIHQAPVVVLATPVNMWSTLTFEPGLPKVYADAAREGLGVPHATKLWLRVRGTSEAVSAQAPEGAPILLLIPQKQLPDGRVFVAFTGPALDVSDPQAVRAAVRGLLPEARVVEYRAKEWHKDPYARGGWGLRRPGQLLRQLPDIQQPFGRIVFAGGDIASGWNGAFVEGALESGFRAAEQAATLAG</sequence>
<accession>A0A6G3WU36</accession>
<gene>
    <name evidence="6" type="ORF">G3M58_21635</name>
</gene>
<evidence type="ECO:0000313" key="6">
    <source>
        <dbReference type="EMBL" id="NEE09046.1"/>
    </source>
</evidence>
<reference evidence="6" key="1">
    <citation type="submission" date="2020-01" db="EMBL/GenBank/DDBJ databases">
        <title>Insect and environment-associated Actinomycetes.</title>
        <authorList>
            <person name="Currrie C."/>
            <person name="Chevrette M."/>
            <person name="Carlson C."/>
            <person name="Stubbendieck R."/>
            <person name="Wendt-Pienkowski E."/>
        </authorList>
    </citation>
    <scope>NUCLEOTIDE SEQUENCE</scope>
    <source>
        <strain evidence="6">SID7499</strain>
    </source>
</reference>
<comment type="cofactor">
    <cofactor evidence="1">
        <name>FAD</name>
        <dbReference type="ChEBI" id="CHEBI:57692"/>
    </cofactor>
</comment>
<feature type="binding site" evidence="4">
    <location>
        <position position="271"/>
    </location>
    <ligand>
        <name>FAD</name>
        <dbReference type="ChEBI" id="CHEBI:57692"/>
    </ligand>
</feature>
<dbReference type="EMBL" id="JAAGMN010002210">
    <property type="protein sequence ID" value="NEE09046.1"/>
    <property type="molecule type" value="Genomic_DNA"/>
</dbReference>
<dbReference type="InterPro" id="IPR050703">
    <property type="entry name" value="Flavin_MAO"/>
</dbReference>
<dbReference type="InterPro" id="IPR002937">
    <property type="entry name" value="Amino_oxidase"/>
</dbReference>
<dbReference type="SUPFAM" id="SSF51905">
    <property type="entry name" value="FAD/NAD(P)-binding domain"/>
    <property type="match status" value="1"/>
</dbReference>
<organism evidence="6">
    <name type="scientific">Streptomyces sp. SID7499</name>
    <dbReference type="NCBI Taxonomy" id="2706086"/>
    <lineage>
        <taxon>Bacteria</taxon>
        <taxon>Bacillati</taxon>
        <taxon>Actinomycetota</taxon>
        <taxon>Actinomycetes</taxon>
        <taxon>Kitasatosporales</taxon>
        <taxon>Streptomycetaceae</taxon>
        <taxon>Streptomyces</taxon>
    </lineage>
</organism>
<proteinExistence type="inferred from homology"/>
<dbReference type="PRINTS" id="PR00757">
    <property type="entry name" value="AMINEOXDASEF"/>
</dbReference>
<name>A0A6G3WU36_9ACTN</name>
<dbReference type="AlphaFoldDB" id="A0A6G3WU36"/>
<feature type="binding site" evidence="4">
    <location>
        <position position="373"/>
    </location>
    <ligand>
        <name>substrate</name>
    </ligand>
</feature>
<evidence type="ECO:0000256" key="3">
    <source>
        <dbReference type="ARBA" id="ARBA00023002"/>
    </source>
</evidence>
<dbReference type="GO" id="GO:0016491">
    <property type="term" value="F:oxidoreductase activity"/>
    <property type="evidence" value="ECO:0007669"/>
    <property type="project" value="UniProtKB-KW"/>
</dbReference>
<evidence type="ECO:0000256" key="2">
    <source>
        <dbReference type="ARBA" id="ARBA00005995"/>
    </source>
</evidence>
<evidence type="ECO:0000256" key="4">
    <source>
        <dbReference type="PIRSR" id="PIRSR601613-1"/>
    </source>
</evidence>
<dbReference type="PANTHER" id="PTHR43563:SF1">
    <property type="entry name" value="AMINE OXIDASE [FLAVIN-CONTAINING] B"/>
    <property type="match status" value="1"/>
</dbReference>
<dbReference type="Pfam" id="PF01593">
    <property type="entry name" value="Amino_oxidase"/>
    <property type="match status" value="1"/>
</dbReference>
<dbReference type="InterPro" id="IPR006311">
    <property type="entry name" value="TAT_signal"/>
</dbReference>
<dbReference type="InterPro" id="IPR036188">
    <property type="entry name" value="FAD/NAD-bd_sf"/>
</dbReference>
<feature type="binding site" evidence="4">
    <location>
        <begin position="79"/>
        <end position="80"/>
    </location>
    <ligand>
        <name>FAD</name>
        <dbReference type="ChEBI" id="CHEBI:57692"/>
    </ligand>
</feature>
<dbReference type="PROSITE" id="PS51318">
    <property type="entry name" value="TAT"/>
    <property type="match status" value="1"/>
</dbReference>
<dbReference type="PANTHER" id="PTHR43563">
    <property type="entry name" value="AMINE OXIDASE"/>
    <property type="match status" value="1"/>
</dbReference>